<feature type="compositionally biased region" description="Basic and acidic residues" evidence="1">
    <location>
        <begin position="20"/>
        <end position="34"/>
    </location>
</feature>
<protein>
    <submittedName>
        <fullName evidence="2">Uncharacterized protein</fullName>
    </submittedName>
</protein>
<accession>A0AA38GZG8</accession>
<comment type="caution">
    <text evidence="2">The sequence shown here is derived from an EMBL/GenBank/DDBJ whole genome shotgun (WGS) entry which is preliminary data.</text>
</comment>
<feature type="compositionally biased region" description="Basic and acidic residues" evidence="1">
    <location>
        <begin position="1"/>
        <end position="11"/>
    </location>
</feature>
<proteinExistence type="predicted"/>
<sequence>YDMDGGKDYVRARSYPPRHSIPDPYEHDYDRVTPHLDGGFRGGRGRGRFEDRLPTQYPSRGMGRGTPLYGREFSEPGYGRTELLNPEGESLRRNDPNVTPREGDWICSEPT</sequence>
<feature type="non-terminal residue" evidence="2">
    <location>
        <position position="1"/>
    </location>
</feature>
<name>A0AA38GZG8_TAXCH</name>
<reference evidence="2 3" key="1">
    <citation type="journal article" date="2021" name="Nat. Plants">
        <title>The Taxus genome provides insights into paclitaxel biosynthesis.</title>
        <authorList>
            <person name="Xiong X."/>
            <person name="Gou J."/>
            <person name="Liao Q."/>
            <person name="Li Y."/>
            <person name="Zhou Q."/>
            <person name="Bi G."/>
            <person name="Li C."/>
            <person name="Du R."/>
            <person name="Wang X."/>
            <person name="Sun T."/>
            <person name="Guo L."/>
            <person name="Liang H."/>
            <person name="Lu P."/>
            <person name="Wu Y."/>
            <person name="Zhang Z."/>
            <person name="Ro D.K."/>
            <person name="Shang Y."/>
            <person name="Huang S."/>
            <person name="Yan J."/>
        </authorList>
    </citation>
    <scope>NUCLEOTIDE SEQUENCE [LARGE SCALE GENOMIC DNA]</scope>
    <source>
        <strain evidence="2">Ta-2019</strain>
    </source>
</reference>
<gene>
    <name evidence="2" type="ORF">KI387_002478</name>
</gene>
<evidence type="ECO:0000313" key="3">
    <source>
        <dbReference type="Proteomes" id="UP000824469"/>
    </source>
</evidence>
<feature type="non-terminal residue" evidence="2">
    <location>
        <position position="111"/>
    </location>
</feature>
<evidence type="ECO:0000313" key="2">
    <source>
        <dbReference type="EMBL" id="KAH9330370.1"/>
    </source>
</evidence>
<evidence type="ECO:0000256" key="1">
    <source>
        <dbReference type="SAM" id="MobiDB-lite"/>
    </source>
</evidence>
<dbReference type="EMBL" id="JAHRHJ020000001">
    <property type="protein sequence ID" value="KAH9330370.1"/>
    <property type="molecule type" value="Genomic_DNA"/>
</dbReference>
<dbReference type="AlphaFoldDB" id="A0AA38GZG8"/>
<dbReference type="Proteomes" id="UP000824469">
    <property type="component" value="Unassembled WGS sequence"/>
</dbReference>
<keyword evidence="3" id="KW-1185">Reference proteome</keyword>
<feature type="region of interest" description="Disordered" evidence="1">
    <location>
        <begin position="1"/>
        <end position="111"/>
    </location>
</feature>
<organism evidence="2 3">
    <name type="scientific">Taxus chinensis</name>
    <name type="common">Chinese yew</name>
    <name type="synonym">Taxus wallichiana var. chinensis</name>
    <dbReference type="NCBI Taxonomy" id="29808"/>
    <lineage>
        <taxon>Eukaryota</taxon>
        <taxon>Viridiplantae</taxon>
        <taxon>Streptophyta</taxon>
        <taxon>Embryophyta</taxon>
        <taxon>Tracheophyta</taxon>
        <taxon>Spermatophyta</taxon>
        <taxon>Pinopsida</taxon>
        <taxon>Pinidae</taxon>
        <taxon>Conifers II</taxon>
        <taxon>Cupressales</taxon>
        <taxon>Taxaceae</taxon>
        <taxon>Taxus</taxon>
    </lineage>
</organism>